<organism evidence="1 2">
    <name type="scientific">Legionella feeleii</name>
    <dbReference type="NCBI Taxonomy" id="453"/>
    <lineage>
        <taxon>Bacteria</taxon>
        <taxon>Pseudomonadati</taxon>
        <taxon>Pseudomonadota</taxon>
        <taxon>Gammaproteobacteria</taxon>
        <taxon>Legionellales</taxon>
        <taxon>Legionellaceae</taxon>
        <taxon>Legionella</taxon>
    </lineage>
</organism>
<dbReference type="EMBL" id="UGNY01000001">
    <property type="protein sequence ID" value="STX37326.1"/>
    <property type="molecule type" value="Genomic_DNA"/>
</dbReference>
<evidence type="ECO:0008006" key="3">
    <source>
        <dbReference type="Google" id="ProtNLM"/>
    </source>
</evidence>
<evidence type="ECO:0000313" key="1">
    <source>
        <dbReference type="EMBL" id="STX37326.1"/>
    </source>
</evidence>
<reference evidence="1 2" key="1">
    <citation type="submission" date="2018-06" db="EMBL/GenBank/DDBJ databases">
        <authorList>
            <consortium name="Pathogen Informatics"/>
            <person name="Doyle S."/>
        </authorList>
    </citation>
    <scope>NUCLEOTIDE SEQUENCE [LARGE SCALE GENOMIC DNA]</scope>
    <source>
        <strain evidence="1 2">NCTC11978</strain>
    </source>
</reference>
<sequence length="187" mass="20952">MSNLFQFTLILDGVDEKTQGLEDALFEAGCDDALINYKAGAVYLDFDREGESLERTIISSIKDIESANIGARIVSVAPEHLVSLSDIAERVSMTRQAVSLLIQGARGSGNFPKPVLKITKKSPLWRWSAVAEWFYQEGKILDHDVVDSANVVEDINAALELRNKSSFEHKRKLLNELENKVFWQVAR</sequence>
<dbReference type="Proteomes" id="UP000254033">
    <property type="component" value="Unassembled WGS sequence"/>
</dbReference>
<protein>
    <recommendedName>
        <fullName evidence="3">DNA-binding protein</fullName>
    </recommendedName>
</protein>
<name>A0A378IQ10_9GAMM</name>
<gene>
    <name evidence="1" type="ORF">NCTC11978_00488</name>
</gene>
<dbReference type="RefSeq" id="WP_115174454.1">
    <property type="nucleotide sequence ID" value="NZ_UGNY01000001.1"/>
</dbReference>
<evidence type="ECO:0000313" key="2">
    <source>
        <dbReference type="Proteomes" id="UP000254033"/>
    </source>
</evidence>
<proteinExistence type="predicted"/>
<dbReference type="AlphaFoldDB" id="A0A378IQ10"/>
<accession>A0A378IQ10</accession>